<comment type="caution">
    <text evidence="2">The sequence shown here is derived from an EMBL/GenBank/DDBJ whole genome shotgun (WGS) entry which is preliminary data.</text>
</comment>
<evidence type="ECO:0000313" key="2">
    <source>
        <dbReference type="EMBL" id="KAG0527650.1"/>
    </source>
</evidence>
<sequence>MQCLWNCSTATRPIKGVTPCEAVVAKRNNKSLVPPLSPSAPRRHVGTTSEPRRSHHGVAVVELGALAVLVYVYMPCYARLSSCTDGHRAAAARLALVW</sequence>
<feature type="region of interest" description="Disordered" evidence="1">
    <location>
        <begin position="32"/>
        <end position="53"/>
    </location>
</feature>
<reference evidence="2" key="2">
    <citation type="submission" date="2020-10" db="EMBL/GenBank/DDBJ databases">
        <authorList>
            <person name="Cooper E.A."/>
            <person name="Brenton Z.W."/>
            <person name="Flinn B.S."/>
            <person name="Jenkins J."/>
            <person name="Shu S."/>
            <person name="Flowers D."/>
            <person name="Luo F."/>
            <person name="Wang Y."/>
            <person name="Xia P."/>
            <person name="Barry K."/>
            <person name="Daum C."/>
            <person name="Lipzen A."/>
            <person name="Yoshinaga Y."/>
            <person name="Schmutz J."/>
            <person name="Saski C."/>
            <person name="Vermerris W."/>
            <person name="Kresovich S."/>
        </authorList>
    </citation>
    <scope>NUCLEOTIDE SEQUENCE</scope>
</reference>
<gene>
    <name evidence="2" type="ORF">BDA96_06G251400</name>
</gene>
<proteinExistence type="predicted"/>
<evidence type="ECO:0000256" key="1">
    <source>
        <dbReference type="SAM" id="MobiDB-lite"/>
    </source>
</evidence>
<protein>
    <submittedName>
        <fullName evidence="2">Uncharacterized protein</fullName>
    </submittedName>
</protein>
<dbReference type="EMBL" id="CM027685">
    <property type="protein sequence ID" value="KAG0527650.1"/>
    <property type="molecule type" value="Genomic_DNA"/>
</dbReference>
<organism evidence="2 3">
    <name type="scientific">Sorghum bicolor</name>
    <name type="common">Sorghum</name>
    <name type="synonym">Sorghum vulgare</name>
    <dbReference type="NCBI Taxonomy" id="4558"/>
    <lineage>
        <taxon>Eukaryota</taxon>
        <taxon>Viridiplantae</taxon>
        <taxon>Streptophyta</taxon>
        <taxon>Embryophyta</taxon>
        <taxon>Tracheophyta</taxon>
        <taxon>Spermatophyta</taxon>
        <taxon>Magnoliopsida</taxon>
        <taxon>Liliopsida</taxon>
        <taxon>Poales</taxon>
        <taxon>Poaceae</taxon>
        <taxon>PACMAD clade</taxon>
        <taxon>Panicoideae</taxon>
        <taxon>Andropogonodae</taxon>
        <taxon>Andropogoneae</taxon>
        <taxon>Sorghinae</taxon>
        <taxon>Sorghum</taxon>
    </lineage>
</organism>
<reference evidence="2" key="1">
    <citation type="journal article" date="2019" name="BMC Genomics">
        <title>A new reference genome for Sorghum bicolor reveals high levels of sequence similarity between sweet and grain genotypes: implications for the genetics of sugar metabolism.</title>
        <authorList>
            <person name="Cooper E.A."/>
            <person name="Brenton Z.W."/>
            <person name="Flinn B.S."/>
            <person name="Jenkins J."/>
            <person name="Shu S."/>
            <person name="Flowers D."/>
            <person name="Luo F."/>
            <person name="Wang Y."/>
            <person name="Xia P."/>
            <person name="Barry K."/>
            <person name="Daum C."/>
            <person name="Lipzen A."/>
            <person name="Yoshinaga Y."/>
            <person name="Schmutz J."/>
            <person name="Saski C."/>
            <person name="Vermerris W."/>
            <person name="Kresovich S."/>
        </authorList>
    </citation>
    <scope>NUCLEOTIDE SEQUENCE</scope>
</reference>
<accession>A0A921UE78</accession>
<dbReference type="Proteomes" id="UP000807115">
    <property type="component" value="Chromosome 6"/>
</dbReference>
<dbReference type="AlphaFoldDB" id="A0A921UE78"/>
<evidence type="ECO:0000313" key="3">
    <source>
        <dbReference type="Proteomes" id="UP000807115"/>
    </source>
</evidence>
<name>A0A921UE78_SORBI</name>